<dbReference type="Gene3D" id="3.30.1180.10">
    <property type="match status" value="1"/>
</dbReference>
<dbReference type="AlphaFoldDB" id="A0A2S6FZ15"/>
<dbReference type="Proteomes" id="UP000239863">
    <property type="component" value="Unassembled WGS sequence"/>
</dbReference>
<dbReference type="PANTHER" id="PTHR33434">
    <property type="entry name" value="DEGV DOMAIN-CONTAINING PROTEIN DR_1986-RELATED"/>
    <property type="match status" value="1"/>
</dbReference>
<organism evidence="3 4">
    <name type="scientific">Clostridium algidicarnis DSM 15099</name>
    <dbReference type="NCBI Taxonomy" id="1121295"/>
    <lineage>
        <taxon>Bacteria</taxon>
        <taxon>Bacillati</taxon>
        <taxon>Bacillota</taxon>
        <taxon>Clostridia</taxon>
        <taxon>Eubacteriales</taxon>
        <taxon>Clostridiaceae</taxon>
        <taxon>Clostridium</taxon>
    </lineage>
</organism>
<dbReference type="NCBIfam" id="TIGR00762">
    <property type="entry name" value="DegV"/>
    <property type="match status" value="1"/>
</dbReference>
<dbReference type="EMBL" id="PTIS01000005">
    <property type="protein sequence ID" value="PPK48694.1"/>
    <property type="molecule type" value="Genomic_DNA"/>
</dbReference>
<dbReference type="InterPro" id="IPR050270">
    <property type="entry name" value="DegV_domain_contain"/>
</dbReference>
<dbReference type="OrthoDB" id="9780660at2"/>
<dbReference type="STRING" id="37659.GCA_000703125_01543"/>
<comment type="caution">
    <text evidence="3">The sequence shown here is derived from an EMBL/GenBank/DDBJ whole genome shotgun (WGS) entry which is preliminary data.</text>
</comment>
<dbReference type="Gene3D" id="3.40.50.10440">
    <property type="entry name" value="Dihydroxyacetone kinase, domain 1"/>
    <property type="match status" value="1"/>
</dbReference>
<evidence type="ECO:0000313" key="4">
    <source>
        <dbReference type="Proteomes" id="UP000239863"/>
    </source>
</evidence>
<dbReference type="Gene3D" id="2.20.28.50">
    <property type="entry name" value="degv family protein"/>
    <property type="match status" value="1"/>
</dbReference>
<dbReference type="Pfam" id="PF02645">
    <property type="entry name" value="DegV"/>
    <property type="match status" value="1"/>
</dbReference>
<gene>
    <name evidence="3" type="ORF">BD821_10574</name>
</gene>
<dbReference type="GO" id="GO:0008289">
    <property type="term" value="F:lipid binding"/>
    <property type="evidence" value="ECO:0007669"/>
    <property type="project" value="UniProtKB-KW"/>
</dbReference>
<name>A0A2S6FZ15_9CLOT</name>
<dbReference type="InterPro" id="IPR003797">
    <property type="entry name" value="DegV"/>
</dbReference>
<protein>
    <submittedName>
        <fullName evidence="3">DegV family protein with EDD domain</fullName>
    </submittedName>
</protein>
<dbReference type="RefSeq" id="WP_104409640.1">
    <property type="nucleotide sequence ID" value="NZ_PTIS01000005.1"/>
</dbReference>
<proteinExistence type="predicted"/>
<evidence type="ECO:0000313" key="3">
    <source>
        <dbReference type="EMBL" id="PPK48694.1"/>
    </source>
</evidence>
<dbReference type="SUPFAM" id="SSF82549">
    <property type="entry name" value="DAK1/DegV-like"/>
    <property type="match status" value="1"/>
</dbReference>
<comment type="function">
    <text evidence="1">May bind long-chain fatty acids, such as palmitate, and may play a role in lipid transport or fatty acid metabolism.</text>
</comment>
<evidence type="ECO:0000256" key="2">
    <source>
        <dbReference type="ARBA" id="ARBA00023121"/>
    </source>
</evidence>
<keyword evidence="2" id="KW-0446">Lipid-binding</keyword>
<dbReference type="InterPro" id="IPR043168">
    <property type="entry name" value="DegV_C"/>
</dbReference>
<evidence type="ECO:0000256" key="1">
    <source>
        <dbReference type="ARBA" id="ARBA00003238"/>
    </source>
</evidence>
<sequence>MSDYILTCCSTADMPYEYFNKRNIPFVCFHYNIDGEEYLDDLGQTMPFEEFYGKIASGAMPTTSQVNVGQFINFFEPYLKEGKDILHISLSTGLSGVYNSACIAMEELLVKYPERKIKIVDSLGASSGYGLLVDIAADMRDNNATIEETHSFVEENKLNVHHWFFSTDLTHYKRGGRISATSAAVGTLLNICPLLDMSYDGLLTPRTKIRGKKHVISEIVHMMEVHAQDGLNYSGKCFISNSACYDDARRVADLVEEKFVNLNGKVMINSVGTVIGSHTGPGTVALFFLGDKRTNSN</sequence>
<dbReference type="PROSITE" id="PS51482">
    <property type="entry name" value="DEGV"/>
    <property type="match status" value="1"/>
</dbReference>
<accession>A0A2S6FZ15</accession>
<dbReference type="PANTHER" id="PTHR33434:SF3">
    <property type="entry name" value="DEGV DOMAIN-CONTAINING PROTEIN YITS"/>
    <property type="match status" value="1"/>
</dbReference>
<reference evidence="3 4" key="1">
    <citation type="submission" date="2018-02" db="EMBL/GenBank/DDBJ databases">
        <title>Genomic Encyclopedia of Archaeal and Bacterial Type Strains, Phase II (KMG-II): from individual species to whole genera.</title>
        <authorList>
            <person name="Goeker M."/>
        </authorList>
    </citation>
    <scope>NUCLEOTIDE SEQUENCE [LARGE SCALE GENOMIC DNA]</scope>
    <source>
        <strain evidence="3 4">DSM 15099</strain>
    </source>
</reference>